<dbReference type="InterPro" id="IPR052337">
    <property type="entry name" value="SAT4-like"/>
</dbReference>
<evidence type="ECO:0000256" key="6">
    <source>
        <dbReference type="SAM" id="Phobius"/>
    </source>
</evidence>
<dbReference type="EMBL" id="JAPEUY010000020">
    <property type="protein sequence ID" value="KAJ4363162.1"/>
    <property type="molecule type" value="Genomic_DNA"/>
</dbReference>
<feature type="transmembrane region" description="Helical" evidence="6">
    <location>
        <begin position="9"/>
        <end position="28"/>
    </location>
</feature>
<evidence type="ECO:0000256" key="3">
    <source>
        <dbReference type="ARBA" id="ARBA00022989"/>
    </source>
</evidence>
<gene>
    <name evidence="8" type="ORF">N0V83_010282</name>
</gene>
<evidence type="ECO:0000256" key="2">
    <source>
        <dbReference type="ARBA" id="ARBA00022692"/>
    </source>
</evidence>
<keyword evidence="3 6" id="KW-1133">Transmembrane helix</keyword>
<reference evidence="8" key="1">
    <citation type="submission" date="2022-10" db="EMBL/GenBank/DDBJ databases">
        <title>Tapping the CABI collections for fungal endophytes: first genome assemblies for Collariella, Neodidymelliopsis, Ascochyta clinopodiicola, Didymella pomorum, Didymosphaeria variabile, Neocosmospora piperis and Neocucurbitaria cava.</title>
        <authorList>
            <person name="Hill R."/>
        </authorList>
    </citation>
    <scope>NUCLEOTIDE SEQUENCE</scope>
    <source>
        <strain evidence="8">IMI 356814</strain>
    </source>
</reference>
<evidence type="ECO:0000313" key="9">
    <source>
        <dbReference type="Proteomes" id="UP001140560"/>
    </source>
</evidence>
<comment type="subcellular location">
    <subcellularLocation>
        <location evidence="1">Membrane</location>
        <topology evidence="1">Multi-pass membrane protein</topology>
    </subcellularLocation>
</comment>
<protein>
    <recommendedName>
        <fullName evidence="7">Rhodopsin domain-containing protein</fullName>
    </recommendedName>
</protein>
<accession>A0A9W9CHY7</accession>
<comment type="caution">
    <text evidence="8">The sequence shown here is derived from an EMBL/GenBank/DDBJ whole genome shotgun (WGS) entry which is preliminary data.</text>
</comment>
<dbReference type="PANTHER" id="PTHR33048">
    <property type="entry name" value="PTH11-LIKE INTEGRAL MEMBRANE PROTEIN (AFU_ORTHOLOGUE AFUA_5G11245)"/>
    <property type="match status" value="1"/>
</dbReference>
<dbReference type="OrthoDB" id="2988756at2759"/>
<keyword evidence="2 6" id="KW-0812">Transmembrane</keyword>
<evidence type="ECO:0000259" key="7">
    <source>
        <dbReference type="Pfam" id="PF20684"/>
    </source>
</evidence>
<dbReference type="Proteomes" id="UP001140560">
    <property type="component" value="Unassembled WGS sequence"/>
</dbReference>
<organism evidence="8 9">
    <name type="scientific">Neocucurbitaria cava</name>
    <dbReference type="NCBI Taxonomy" id="798079"/>
    <lineage>
        <taxon>Eukaryota</taxon>
        <taxon>Fungi</taxon>
        <taxon>Dikarya</taxon>
        <taxon>Ascomycota</taxon>
        <taxon>Pezizomycotina</taxon>
        <taxon>Dothideomycetes</taxon>
        <taxon>Pleosporomycetidae</taxon>
        <taxon>Pleosporales</taxon>
        <taxon>Pleosporineae</taxon>
        <taxon>Cucurbitariaceae</taxon>
        <taxon>Neocucurbitaria</taxon>
    </lineage>
</organism>
<sequence length="213" mass="24272">MAEDSESTVSMWVCLMLAVALIAARLGLRRWRGQGFTRGDYWCLAYHRSVVGNIWLFTYEISNILTDVLLMALPFSLILSVRIPPMQRLRLLFLFSIGIFLIAVSIMRIIQGRNSRVQSAHTMWASLEILFAVIVAVTPTIYALVRNRKEDTTYPNQSHISMPGRTHPGSVTEIDRYAARVWTELEDSASRTDNTSMEGILVERRYETSDVKV</sequence>
<evidence type="ECO:0000256" key="1">
    <source>
        <dbReference type="ARBA" id="ARBA00004141"/>
    </source>
</evidence>
<evidence type="ECO:0000256" key="5">
    <source>
        <dbReference type="ARBA" id="ARBA00038359"/>
    </source>
</evidence>
<feature type="transmembrane region" description="Helical" evidence="6">
    <location>
        <begin position="91"/>
        <end position="110"/>
    </location>
</feature>
<evidence type="ECO:0000256" key="4">
    <source>
        <dbReference type="ARBA" id="ARBA00023136"/>
    </source>
</evidence>
<proteinExistence type="inferred from homology"/>
<dbReference type="Pfam" id="PF20684">
    <property type="entry name" value="Fung_rhodopsin"/>
    <property type="match status" value="1"/>
</dbReference>
<comment type="similarity">
    <text evidence="5">Belongs to the SAT4 family.</text>
</comment>
<dbReference type="AlphaFoldDB" id="A0A9W9CHY7"/>
<keyword evidence="4 6" id="KW-0472">Membrane</keyword>
<dbReference type="GO" id="GO:0016020">
    <property type="term" value="C:membrane"/>
    <property type="evidence" value="ECO:0007669"/>
    <property type="project" value="UniProtKB-SubCell"/>
</dbReference>
<dbReference type="InterPro" id="IPR049326">
    <property type="entry name" value="Rhodopsin_dom_fungi"/>
</dbReference>
<evidence type="ECO:0000313" key="8">
    <source>
        <dbReference type="EMBL" id="KAJ4363162.1"/>
    </source>
</evidence>
<dbReference type="PANTHER" id="PTHR33048:SF166">
    <property type="entry name" value="PTH11-LIKE INTEGRAL MEMBRANE PROTEIN"/>
    <property type="match status" value="1"/>
</dbReference>
<feature type="domain" description="Rhodopsin" evidence="7">
    <location>
        <begin position="53"/>
        <end position="146"/>
    </location>
</feature>
<keyword evidence="9" id="KW-1185">Reference proteome</keyword>
<name>A0A9W9CHY7_9PLEO</name>
<feature type="transmembrane region" description="Helical" evidence="6">
    <location>
        <begin position="122"/>
        <end position="145"/>
    </location>
</feature>